<dbReference type="Proteomes" id="UP000472727">
    <property type="component" value="Unassembled WGS sequence"/>
</dbReference>
<evidence type="ECO:0000313" key="13">
    <source>
        <dbReference type="EMBL" id="KAF3225464.1"/>
    </source>
</evidence>
<comment type="caution">
    <text evidence="13">The sequence shown here is derived from an EMBL/GenBank/DDBJ whole genome shotgun (WGS) entry which is preliminary data.</text>
</comment>
<dbReference type="InterPro" id="IPR036864">
    <property type="entry name" value="Zn2-C6_fun-type_DNA-bd_sf"/>
</dbReference>
<dbReference type="PROSITE" id="PS50048">
    <property type="entry name" value="ZN2_CY6_FUNGAL_2"/>
    <property type="match status" value="1"/>
</dbReference>
<feature type="domain" description="Zn(2)-C6 fungal-type" evidence="9">
    <location>
        <begin position="6"/>
        <end position="35"/>
    </location>
</feature>
<dbReference type="Proteomes" id="UP000483672">
    <property type="component" value="Unassembled WGS sequence"/>
</dbReference>
<dbReference type="Gene3D" id="4.10.240.10">
    <property type="entry name" value="Zn(2)-C6 fungal-type DNA-binding domain"/>
    <property type="match status" value="1"/>
</dbReference>
<dbReference type="InterPro" id="IPR001138">
    <property type="entry name" value="Zn2Cys6_DnaBD"/>
</dbReference>
<proteinExistence type="predicted"/>
<dbReference type="PANTHER" id="PTHR31668:SF18">
    <property type="entry name" value="MALTOSE FERMENTATION REGULATORY PROTEIN MAL13-RELATED"/>
    <property type="match status" value="1"/>
</dbReference>
<evidence type="ECO:0000313" key="14">
    <source>
        <dbReference type="Proteomes" id="UP000472727"/>
    </source>
</evidence>
<protein>
    <recommendedName>
        <fullName evidence="9">Zn(2)-C6 fungal-type domain-containing protein</fullName>
    </recommendedName>
</protein>
<evidence type="ECO:0000313" key="11">
    <source>
        <dbReference type="EMBL" id="KAF3199556.1"/>
    </source>
</evidence>
<keyword evidence="2" id="KW-0479">Metal-binding</keyword>
<dbReference type="Pfam" id="PF00172">
    <property type="entry name" value="Zn_clus"/>
    <property type="match status" value="1"/>
</dbReference>
<keyword evidence="6" id="KW-0804">Transcription</keyword>
<feature type="compositionally biased region" description="Polar residues" evidence="8">
    <location>
        <begin position="67"/>
        <end position="83"/>
    </location>
</feature>
<evidence type="ECO:0000256" key="1">
    <source>
        <dbReference type="ARBA" id="ARBA00004123"/>
    </source>
</evidence>
<evidence type="ECO:0000256" key="4">
    <source>
        <dbReference type="ARBA" id="ARBA00023015"/>
    </source>
</evidence>
<evidence type="ECO:0000256" key="8">
    <source>
        <dbReference type="SAM" id="MobiDB-lite"/>
    </source>
</evidence>
<name>A0A6G1MMB0_ORBOL</name>
<dbReference type="Proteomes" id="UP000479691">
    <property type="component" value="Unassembled WGS sequence"/>
</dbReference>
<dbReference type="InterPro" id="IPR050797">
    <property type="entry name" value="Carb_Metab_Trans_Reg"/>
</dbReference>
<dbReference type="OrthoDB" id="2740448at2759"/>
<dbReference type="GO" id="GO:0005634">
    <property type="term" value="C:nucleus"/>
    <property type="evidence" value="ECO:0007669"/>
    <property type="project" value="UniProtKB-SubCell"/>
</dbReference>
<gene>
    <name evidence="13" type="ORF">TWF106_002600</name>
    <name evidence="12" type="ORF">TWF191_001369</name>
    <name evidence="11" type="ORF">TWF679_001295</name>
    <name evidence="10" type="ORF">TWF788_004737</name>
</gene>
<dbReference type="SMART" id="SM00066">
    <property type="entry name" value="GAL4"/>
    <property type="match status" value="1"/>
</dbReference>
<keyword evidence="3" id="KW-0862">Zinc</keyword>
<dbReference type="EMBL" id="WIWT01000117">
    <property type="protein sequence ID" value="KAF3199556.1"/>
    <property type="molecule type" value="Genomic_DNA"/>
</dbReference>
<evidence type="ECO:0000256" key="2">
    <source>
        <dbReference type="ARBA" id="ARBA00022723"/>
    </source>
</evidence>
<evidence type="ECO:0000313" key="15">
    <source>
        <dbReference type="Proteomes" id="UP000479691"/>
    </source>
</evidence>
<keyword evidence="5" id="KW-0238">DNA-binding</keyword>
<keyword evidence="4" id="KW-0805">Transcription regulation</keyword>
<keyword evidence="7" id="KW-0539">Nucleus</keyword>
<accession>A0A6G1MMB0</accession>
<evidence type="ECO:0000256" key="3">
    <source>
        <dbReference type="ARBA" id="ARBA00022833"/>
    </source>
</evidence>
<dbReference type="GO" id="GO:0008270">
    <property type="term" value="F:zinc ion binding"/>
    <property type="evidence" value="ECO:0007669"/>
    <property type="project" value="InterPro"/>
</dbReference>
<evidence type="ECO:0000259" key="9">
    <source>
        <dbReference type="PROSITE" id="PS50048"/>
    </source>
</evidence>
<dbReference type="EMBL" id="WIWS01000015">
    <property type="protein sequence ID" value="KAF3225464.1"/>
    <property type="molecule type" value="Genomic_DNA"/>
</dbReference>
<dbReference type="AlphaFoldDB" id="A0A6G1MMB0"/>
<feature type="region of interest" description="Disordered" evidence="8">
    <location>
        <begin position="67"/>
        <end position="87"/>
    </location>
</feature>
<comment type="subcellular location">
    <subcellularLocation>
        <location evidence="1">Nucleus</location>
    </subcellularLocation>
</comment>
<sequence length="512" mass="57825">MRSSWRCDGCAIRRVRCNGGKPCQECQKRSLACTFLRVQRKRGPKGPRVSTSEKIRQMQEDLYSTTLTSASADENSPENSSPETIPPQHAEITHEDYVKYLDIFKDRLYSVWPVVDCDELIHKLLIDETDYESYALAASLCAATIAQMRLPEHDTQEIYGGVTSSLFIGEVHRLRQLFEYREIVSLPSLLTSFFLHIFYANAEKIRSAGSLLREAIGCAFGLRMHESESYLPTFLHESQLKIRIFWILFISERTYCIQNDAPMMLRPIEYLPEVPNDETQDRKLLSAFLSLTQLFVNLDGEFARSLYGRSGKGCGSCLGYHRDEMSTAQRDLCTEKDDSDLRESQQVDIAVTRQWIRTLLWQYTVSHFPVSCNSEDPAFSSLLPAQIAKETLSTFNKFSPGAIKVHGYGMELKLFRLGDALLDVLVCVPPSSSGHTMLLGARDALHALEHLILMVGGGLSPFLQGLRDRMAKSNIPVPWARWLTLEPPEVEENSNSTDSIGGYASLRFPILA</sequence>
<dbReference type="EMBL" id="WIPF01000121">
    <property type="protein sequence ID" value="KAF3206702.1"/>
    <property type="molecule type" value="Genomic_DNA"/>
</dbReference>
<dbReference type="SUPFAM" id="SSF57701">
    <property type="entry name" value="Zn2/Cys6 DNA-binding domain"/>
    <property type="match status" value="1"/>
</dbReference>
<dbReference type="EMBL" id="JAABOE010000213">
    <property type="protein sequence ID" value="KAF3158435.1"/>
    <property type="molecule type" value="Genomic_DNA"/>
</dbReference>
<evidence type="ECO:0000256" key="7">
    <source>
        <dbReference type="ARBA" id="ARBA00023242"/>
    </source>
</evidence>
<evidence type="ECO:0000313" key="16">
    <source>
        <dbReference type="Proteomes" id="UP000483672"/>
    </source>
</evidence>
<evidence type="ECO:0000256" key="6">
    <source>
        <dbReference type="ARBA" id="ARBA00023163"/>
    </source>
</evidence>
<dbReference type="Proteomes" id="UP000614610">
    <property type="component" value="Unassembled WGS sequence"/>
</dbReference>
<dbReference type="GO" id="GO:0000981">
    <property type="term" value="F:DNA-binding transcription factor activity, RNA polymerase II-specific"/>
    <property type="evidence" value="ECO:0007669"/>
    <property type="project" value="InterPro"/>
</dbReference>
<dbReference type="CDD" id="cd00067">
    <property type="entry name" value="GAL4"/>
    <property type="match status" value="1"/>
</dbReference>
<reference evidence="14 15" key="1">
    <citation type="submission" date="2019-06" db="EMBL/GenBank/DDBJ databases">
        <authorList>
            <person name="Palmer J.M."/>
        </authorList>
    </citation>
    <scope>NUCLEOTIDE SEQUENCE [LARGE SCALE GENOMIC DNA]</scope>
    <source>
        <strain evidence="13 14">TWF106</strain>
        <strain evidence="12 16">TWF191</strain>
        <strain evidence="11">TWF679</strain>
        <strain evidence="10 15">TWF788</strain>
    </source>
</reference>
<evidence type="ECO:0000313" key="10">
    <source>
        <dbReference type="EMBL" id="KAF3158435.1"/>
    </source>
</evidence>
<dbReference type="CDD" id="cd12148">
    <property type="entry name" value="fungal_TF_MHR"/>
    <property type="match status" value="1"/>
</dbReference>
<organism evidence="13 14">
    <name type="scientific">Orbilia oligospora</name>
    <name type="common">Nematode-trapping fungus</name>
    <name type="synonym">Arthrobotrys oligospora</name>
    <dbReference type="NCBI Taxonomy" id="2813651"/>
    <lineage>
        <taxon>Eukaryota</taxon>
        <taxon>Fungi</taxon>
        <taxon>Dikarya</taxon>
        <taxon>Ascomycota</taxon>
        <taxon>Pezizomycotina</taxon>
        <taxon>Orbiliomycetes</taxon>
        <taxon>Orbiliales</taxon>
        <taxon>Orbiliaceae</taxon>
        <taxon>Orbilia</taxon>
    </lineage>
</organism>
<dbReference type="PANTHER" id="PTHR31668">
    <property type="entry name" value="GLUCOSE TRANSPORT TRANSCRIPTION REGULATOR RGT1-RELATED-RELATED"/>
    <property type="match status" value="1"/>
</dbReference>
<evidence type="ECO:0000256" key="5">
    <source>
        <dbReference type="ARBA" id="ARBA00023125"/>
    </source>
</evidence>
<evidence type="ECO:0000313" key="12">
    <source>
        <dbReference type="EMBL" id="KAF3206702.1"/>
    </source>
</evidence>
<dbReference type="GO" id="GO:0003677">
    <property type="term" value="F:DNA binding"/>
    <property type="evidence" value="ECO:0007669"/>
    <property type="project" value="UniProtKB-KW"/>
</dbReference>